<feature type="chain" id="PRO_5025360542" evidence="1">
    <location>
        <begin position="24"/>
        <end position="120"/>
    </location>
</feature>
<reference evidence="2" key="1">
    <citation type="submission" date="2019-12" db="EMBL/GenBank/DDBJ databases">
        <title>An insight into the sialome of adult female Ixodes ricinus ticks feeding for 6 days.</title>
        <authorList>
            <person name="Perner J."/>
            <person name="Ribeiro J.M.C."/>
        </authorList>
    </citation>
    <scope>NUCLEOTIDE SEQUENCE</scope>
    <source>
        <strain evidence="2">Semi-engorged</strain>
        <tissue evidence="2">Salivary glands</tissue>
    </source>
</reference>
<dbReference type="EMBL" id="GIFC01009111">
    <property type="protein sequence ID" value="MXU91194.1"/>
    <property type="molecule type" value="Transcribed_RNA"/>
</dbReference>
<evidence type="ECO:0000256" key="1">
    <source>
        <dbReference type="SAM" id="SignalP"/>
    </source>
</evidence>
<name>A0A6B0UNT9_IXORI</name>
<evidence type="ECO:0000313" key="2">
    <source>
        <dbReference type="EMBL" id="MXU91194.1"/>
    </source>
</evidence>
<dbReference type="AlphaFoldDB" id="A0A6B0UNT9"/>
<proteinExistence type="predicted"/>
<feature type="signal peptide" evidence="1">
    <location>
        <begin position="1"/>
        <end position="23"/>
    </location>
</feature>
<sequence length="120" mass="13303">MLLRSALLPASLLCRFMRPCAVAASSPASTNFLLNWAPKPMSSEQPPHSQEPRGLRCRMALSQPHSLSSPLLHARVMLYATPAADTPYTYAFSRLMTLRTPPKTDGMLVKVVQFHRLALN</sequence>
<protein>
    <submittedName>
        <fullName evidence="2">Putative secreted protein</fullName>
    </submittedName>
</protein>
<accession>A0A6B0UNT9</accession>
<keyword evidence="1" id="KW-0732">Signal</keyword>
<organism evidence="2">
    <name type="scientific">Ixodes ricinus</name>
    <name type="common">Common tick</name>
    <name type="synonym">Acarus ricinus</name>
    <dbReference type="NCBI Taxonomy" id="34613"/>
    <lineage>
        <taxon>Eukaryota</taxon>
        <taxon>Metazoa</taxon>
        <taxon>Ecdysozoa</taxon>
        <taxon>Arthropoda</taxon>
        <taxon>Chelicerata</taxon>
        <taxon>Arachnida</taxon>
        <taxon>Acari</taxon>
        <taxon>Parasitiformes</taxon>
        <taxon>Ixodida</taxon>
        <taxon>Ixodoidea</taxon>
        <taxon>Ixodidae</taxon>
        <taxon>Ixodinae</taxon>
        <taxon>Ixodes</taxon>
    </lineage>
</organism>